<evidence type="ECO:0000256" key="4">
    <source>
        <dbReference type="ARBA" id="ARBA00022699"/>
    </source>
</evidence>
<reference evidence="9" key="1">
    <citation type="submission" date="2017-05" db="EMBL/GenBank/DDBJ databases">
        <authorList>
            <person name="QRISCLOUD D."/>
        </authorList>
    </citation>
    <scope>NUCLEOTIDE SEQUENCE</scope>
</reference>
<comment type="subcellular location">
    <subcellularLocation>
        <location evidence="1">Secreted</location>
    </subcellularLocation>
</comment>
<keyword evidence="4" id="KW-0528">Neurotoxin</keyword>
<evidence type="ECO:0000313" key="9">
    <source>
        <dbReference type="EMBL" id="SNX33233.1"/>
    </source>
</evidence>
<evidence type="ECO:0000256" key="3">
    <source>
        <dbReference type="ARBA" id="ARBA00022656"/>
    </source>
</evidence>
<dbReference type="InterPro" id="IPR035311">
    <property type="entry name" value="Cys_Knot_tox"/>
</dbReference>
<dbReference type="GO" id="GO:0090729">
    <property type="term" value="F:toxin activity"/>
    <property type="evidence" value="ECO:0007669"/>
    <property type="project" value="UniProtKB-KW"/>
</dbReference>
<feature type="signal peptide" evidence="8">
    <location>
        <begin position="1"/>
        <end position="19"/>
    </location>
</feature>
<dbReference type="GO" id="GO:0099106">
    <property type="term" value="F:ion channel regulator activity"/>
    <property type="evidence" value="ECO:0007669"/>
    <property type="project" value="UniProtKB-KW"/>
</dbReference>
<evidence type="ECO:0000256" key="7">
    <source>
        <dbReference type="ARBA" id="ARBA00023157"/>
    </source>
</evidence>
<keyword evidence="6" id="KW-0872">Ion channel impairing toxin</keyword>
<name>A0A4Q8K1P3_HADFO</name>
<keyword evidence="8" id="KW-0732">Signal</keyword>
<evidence type="ECO:0000256" key="2">
    <source>
        <dbReference type="ARBA" id="ARBA00022525"/>
    </source>
</evidence>
<protein>
    <submittedName>
        <fullName evidence="9">U16-Hexatoxin-Hf1a_1</fullName>
    </submittedName>
</protein>
<keyword evidence="2" id="KW-0964">Secreted</keyword>
<feature type="chain" id="PRO_5036357412" evidence="8">
    <location>
        <begin position="20"/>
        <end position="96"/>
    </location>
</feature>
<proteinExistence type="predicted"/>
<evidence type="ECO:0000256" key="5">
    <source>
        <dbReference type="ARBA" id="ARBA00022854"/>
    </source>
</evidence>
<evidence type="ECO:0000256" key="1">
    <source>
        <dbReference type="ARBA" id="ARBA00004613"/>
    </source>
</evidence>
<reference evidence="9" key="2">
    <citation type="submission" date="2019-05" db="EMBL/GenBank/DDBJ databases">
        <title>Unravelling the molecular evolution of spider venoms.</title>
        <authorList>
            <person name="Pineda S."/>
        </authorList>
    </citation>
    <scope>NUCLEOTIDE SEQUENCE</scope>
</reference>
<dbReference type="EMBL" id="HAHG01000186">
    <property type="protein sequence ID" value="SNX34493.1"/>
    <property type="molecule type" value="Transcribed_RNA"/>
</dbReference>
<dbReference type="Pfam" id="PF17486">
    <property type="entry name" value="Cys_Knot_tox"/>
    <property type="match status" value="1"/>
</dbReference>
<keyword evidence="5" id="KW-0960">Knottin</keyword>
<evidence type="ECO:0000256" key="8">
    <source>
        <dbReference type="SAM" id="SignalP"/>
    </source>
</evidence>
<accession>A0A4Q8K1P3</accession>
<dbReference type="EMBL" id="HAHG01000055">
    <property type="protein sequence ID" value="SNX33233.1"/>
    <property type="molecule type" value="Transcribed_RNA"/>
</dbReference>
<keyword evidence="7" id="KW-1015">Disulfide bond</keyword>
<sequence>MKLILLIAVFSAMAVVNLGTPNADQIRYNYTELPNGEYCYTPRRRCTSPDQCCRPYDTTVAYHGCGRIWPKDKKEKVDRCYICNNEKTLCTSVMGK</sequence>
<organism evidence="9">
    <name type="scientific">Hadronyche formidabilis</name>
    <name type="common">Northern tree funnel-web spider</name>
    <name type="synonym">Atrax formidabilis</name>
    <dbReference type="NCBI Taxonomy" id="426499"/>
    <lineage>
        <taxon>Eukaryota</taxon>
        <taxon>Metazoa</taxon>
        <taxon>Ecdysozoa</taxon>
        <taxon>Arthropoda</taxon>
        <taxon>Chelicerata</taxon>
        <taxon>Arachnida</taxon>
        <taxon>Araneae</taxon>
        <taxon>Mygalomorphae</taxon>
        <taxon>Avicularoidea</taxon>
        <taxon>Hexathelidae</taxon>
        <taxon>Hadronyche</taxon>
    </lineage>
</organism>
<evidence type="ECO:0000256" key="6">
    <source>
        <dbReference type="ARBA" id="ARBA00022872"/>
    </source>
</evidence>
<keyword evidence="3" id="KW-0800">Toxin</keyword>
<dbReference type="AlphaFoldDB" id="A0A4Q8K1P3"/>
<dbReference type="GO" id="GO:0005576">
    <property type="term" value="C:extracellular region"/>
    <property type="evidence" value="ECO:0007669"/>
    <property type="project" value="UniProtKB-SubCell"/>
</dbReference>